<evidence type="ECO:0000256" key="2">
    <source>
        <dbReference type="ARBA" id="ARBA00022741"/>
    </source>
</evidence>
<dbReference type="Gene3D" id="1.10.510.10">
    <property type="entry name" value="Transferase(Phosphotransferase) domain 1"/>
    <property type="match status" value="1"/>
</dbReference>
<keyword evidence="2 5" id="KW-0547">Nucleotide-binding</keyword>
<accession>A0A173UKV4</accession>
<dbReference type="GO" id="GO:0004674">
    <property type="term" value="F:protein serine/threonine kinase activity"/>
    <property type="evidence" value="ECO:0007669"/>
    <property type="project" value="UniProtKB-EC"/>
</dbReference>
<dbReference type="PROSITE" id="PS00108">
    <property type="entry name" value="PROTEIN_KINASE_ST"/>
    <property type="match status" value="1"/>
</dbReference>
<evidence type="ECO:0000256" key="1">
    <source>
        <dbReference type="ARBA" id="ARBA00022679"/>
    </source>
</evidence>
<feature type="domain" description="Protein kinase" evidence="7">
    <location>
        <begin position="12"/>
        <end position="262"/>
    </location>
</feature>
<dbReference type="PANTHER" id="PTHR43289">
    <property type="entry name" value="MITOGEN-ACTIVATED PROTEIN KINASE KINASE KINASE 20-RELATED"/>
    <property type="match status" value="1"/>
</dbReference>
<dbReference type="AlphaFoldDB" id="A0A173UKV4"/>
<dbReference type="SMART" id="SM00220">
    <property type="entry name" value="S_TKc"/>
    <property type="match status" value="1"/>
</dbReference>
<dbReference type="EC" id="2.7.11.1" evidence="8"/>
<reference evidence="8 9" key="1">
    <citation type="submission" date="2015-09" db="EMBL/GenBank/DDBJ databases">
        <authorList>
            <consortium name="Pathogen Informatics"/>
        </authorList>
    </citation>
    <scope>NUCLEOTIDE SEQUENCE [LARGE SCALE GENOMIC DNA]</scope>
    <source>
        <strain evidence="8 9">2789STDY5834966</strain>
    </source>
</reference>
<dbReference type="OrthoDB" id="9788659at2"/>
<name>A0A173UKV4_9FIRM</name>
<dbReference type="RefSeq" id="WP_055183226.1">
    <property type="nucleotide sequence ID" value="NZ_CYYC01000039.1"/>
</dbReference>
<dbReference type="EMBL" id="CYYC01000039">
    <property type="protein sequence ID" value="CUN15652.1"/>
    <property type="molecule type" value="Genomic_DNA"/>
</dbReference>
<dbReference type="SUPFAM" id="SSF56112">
    <property type="entry name" value="Protein kinase-like (PK-like)"/>
    <property type="match status" value="1"/>
</dbReference>
<evidence type="ECO:0000313" key="8">
    <source>
        <dbReference type="EMBL" id="CUN15652.1"/>
    </source>
</evidence>
<protein>
    <submittedName>
        <fullName evidence="8">Serine/threonine-protein kinase PrkC</fullName>
        <ecNumber evidence="8">2.7.11.1</ecNumber>
    </submittedName>
</protein>
<evidence type="ECO:0000256" key="3">
    <source>
        <dbReference type="ARBA" id="ARBA00022777"/>
    </source>
</evidence>
<evidence type="ECO:0000256" key="6">
    <source>
        <dbReference type="SAM" id="Coils"/>
    </source>
</evidence>
<sequence>MLKAGFVLDGKYRILSVIGQGGMSTVYLAVHERLKQKWAVKEISMEYCENYEMISRKLIVEADILKRLDHPGLPKIVDIIEKKDAIWMVMEFIEGKTLKEILNERGRIEEKEILIWGKQLCEVLSYLHSKKPSIIYRDLKPENIILKKTGRLVLIDFGTAREYCYKNTACDAMYLGTKGYAAPEQYGGMGQTDARTDIYCLGVTLYSLLTGYNPEKPPYKIYPEKYWGEHISLEMKSLLLKCIQSEPEKRYQNCRELAYALSQIDYKKQKEKENERRKIIKFLIFMMVGQLSLMFCIGCKKVSFCYKEEAVVRYINIAEKSEDKKEASQYYKLALELIPEEKLIYQSMIKYFIRLNHFQIEDAVILLDLINSVCEEGTVIEIFQKHNALGYAEFSYALGLGYFYDMGNITGKGVSEKWFCEAIDTMTSQDENEAFGKQKRKRAGLYAKIANYYNTFLLNGTDQSGERGTGDFMDFYKTLHSLNQFEVTQKSTKSDLAAAYLISREITIEIMNYAEQFLKDSSINKKMLNKELEKIEERTKYFIKEKKQMEELYQFMNEAKQKIEIADSFKDKEDVRDAGGT</sequence>
<dbReference type="InterPro" id="IPR011009">
    <property type="entry name" value="Kinase-like_dom_sf"/>
</dbReference>
<evidence type="ECO:0000256" key="4">
    <source>
        <dbReference type="ARBA" id="ARBA00022840"/>
    </source>
</evidence>
<dbReference type="CDD" id="cd14014">
    <property type="entry name" value="STKc_PknB_like"/>
    <property type="match status" value="1"/>
</dbReference>
<evidence type="ECO:0000256" key="5">
    <source>
        <dbReference type="PROSITE-ProRule" id="PRU10141"/>
    </source>
</evidence>
<keyword evidence="6" id="KW-0175">Coiled coil</keyword>
<dbReference type="Pfam" id="PF00069">
    <property type="entry name" value="Pkinase"/>
    <property type="match status" value="1"/>
</dbReference>
<dbReference type="InterPro" id="IPR017441">
    <property type="entry name" value="Protein_kinase_ATP_BS"/>
</dbReference>
<dbReference type="InterPro" id="IPR008271">
    <property type="entry name" value="Ser/Thr_kinase_AS"/>
</dbReference>
<organism evidence="8 9">
    <name type="scientific">Anaerobutyricum hallii</name>
    <dbReference type="NCBI Taxonomy" id="39488"/>
    <lineage>
        <taxon>Bacteria</taxon>
        <taxon>Bacillati</taxon>
        <taxon>Bacillota</taxon>
        <taxon>Clostridia</taxon>
        <taxon>Lachnospirales</taxon>
        <taxon>Lachnospiraceae</taxon>
        <taxon>Anaerobutyricum</taxon>
    </lineage>
</organism>
<evidence type="ECO:0000313" key="9">
    <source>
        <dbReference type="Proteomes" id="UP000095390"/>
    </source>
</evidence>
<evidence type="ECO:0000259" key="7">
    <source>
        <dbReference type="PROSITE" id="PS50011"/>
    </source>
</evidence>
<dbReference type="PANTHER" id="PTHR43289:SF34">
    <property type="entry name" value="SERINE_THREONINE-PROTEIN KINASE YBDM-RELATED"/>
    <property type="match status" value="1"/>
</dbReference>
<dbReference type="PROSITE" id="PS00107">
    <property type="entry name" value="PROTEIN_KINASE_ATP"/>
    <property type="match status" value="1"/>
</dbReference>
<keyword evidence="4 5" id="KW-0067">ATP-binding</keyword>
<keyword evidence="3 8" id="KW-0418">Kinase</keyword>
<dbReference type="Proteomes" id="UP000095390">
    <property type="component" value="Unassembled WGS sequence"/>
</dbReference>
<proteinExistence type="predicted"/>
<feature type="binding site" evidence="5">
    <location>
        <position position="41"/>
    </location>
    <ligand>
        <name>ATP</name>
        <dbReference type="ChEBI" id="CHEBI:30616"/>
    </ligand>
</feature>
<gene>
    <name evidence="8" type="primary">prkC_2</name>
    <name evidence="8" type="ORF">ERS852578_02539</name>
</gene>
<dbReference type="InterPro" id="IPR000719">
    <property type="entry name" value="Prot_kinase_dom"/>
</dbReference>
<feature type="coiled-coil region" evidence="6">
    <location>
        <begin position="518"/>
        <end position="566"/>
    </location>
</feature>
<dbReference type="PROSITE" id="PS50011">
    <property type="entry name" value="PROTEIN_KINASE_DOM"/>
    <property type="match status" value="1"/>
</dbReference>
<dbReference type="GO" id="GO:0005524">
    <property type="term" value="F:ATP binding"/>
    <property type="evidence" value="ECO:0007669"/>
    <property type="project" value="UniProtKB-UniRule"/>
</dbReference>
<keyword evidence="1 8" id="KW-0808">Transferase</keyword>